<keyword evidence="5" id="KW-0560">Oxidoreductase</keyword>
<comment type="cofactor">
    <cofactor evidence="1">
        <name>FMN</name>
        <dbReference type="ChEBI" id="CHEBI:58210"/>
    </cofactor>
</comment>
<dbReference type="PANTHER" id="PTHR43673:SF2">
    <property type="entry name" value="NITROREDUCTASE"/>
    <property type="match status" value="1"/>
</dbReference>
<dbReference type="GO" id="GO:0016491">
    <property type="term" value="F:oxidoreductase activity"/>
    <property type="evidence" value="ECO:0007669"/>
    <property type="project" value="UniProtKB-KW"/>
</dbReference>
<reference evidence="7 8" key="1">
    <citation type="submission" date="2020-10" db="EMBL/GenBank/DDBJ databases">
        <title>Degradation of 1,4-Dioxane by Xanthobacter sp. YN2, via a Novel Group-2 Soluble Di-Iron Monooxygenase.</title>
        <authorList>
            <person name="Ma F."/>
            <person name="Wang Y."/>
            <person name="Yang J."/>
            <person name="Guo H."/>
            <person name="Su D."/>
            <person name="Yu L."/>
        </authorList>
    </citation>
    <scope>NUCLEOTIDE SEQUENCE [LARGE SCALE GENOMIC DNA]</scope>
    <source>
        <strain evidence="7 8">YN2</strain>
    </source>
</reference>
<evidence type="ECO:0000256" key="2">
    <source>
        <dbReference type="ARBA" id="ARBA00007118"/>
    </source>
</evidence>
<dbReference type="AlphaFoldDB" id="A0A974SJ94"/>
<keyword evidence="4" id="KW-0288">FMN</keyword>
<sequence length="239" mass="26664">MNAPLSPPAAADRAATTAEEAIRSRRSVRAFLPTPVEDATIARILELAARAPSGTNIQPWRVQVLRGEPLAVLTRELHALSLAGDPGTEEFAYYPRRWREPYLSRRRKVGWDLYGSLGIAKGDTERMRRQHARNFLFFDAPVGLIFTMDRDMERGSWLDYGMFLQNIMIAARGFGLDTCPQAAFNAYGAVIAKRLAIPETRMIVCGMALGYADAAAPENRFDTEREPLEGFVRFVDALA</sequence>
<organism evidence="7 8">
    <name type="scientific">Xanthobacter dioxanivorans</name>
    <dbReference type="NCBI Taxonomy" id="2528964"/>
    <lineage>
        <taxon>Bacteria</taxon>
        <taxon>Pseudomonadati</taxon>
        <taxon>Pseudomonadota</taxon>
        <taxon>Alphaproteobacteria</taxon>
        <taxon>Hyphomicrobiales</taxon>
        <taxon>Xanthobacteraceae</taxon>
        <taxon>Xanthobacter</taxon>
    </lineage>
</organism>
<name>A0A974SJ94_9HYPH</name>
<dbReference type="Pfam" id="PF00881">
    <property type="entry name" value="Nitroreductase"/>
    <property type="match status" value="1"/>
</dbReference>
<dbReference type="CDD" id="cd02136">
    <property type="entry name" value="PnbA_NfnB-like"/>
    <property type="match status" value="1"/>
</dbReference>
<evidence type="ECO:0000313" key="8">
    <source>
        <dbReference type="Proteomes" id="UP000596427"/>
    </source>
</evidence>
<keyword evidence="8" id="KW-1185">Reference proteome</keyword>
<dbReference type="InterPro" id="IPR029479">
    <property type="entry name" value="Nitroreductase"/>
</dbReference>
<dbReference type="InterPro" id="IPR000415">
    <property type="entry name" value="Nitroreductase-like"/>
</dbReference>
<dbReference type="Gene3D" id="3.40.109.10">
    <property type="entry name" value="NADH Oxidase"/>
    <property type="match status" value="1"/>
</dbReference>
<dbReference type="KEGG" id="xdi:EZH22_02190"/>
<gene>
    <name evidence="7" type="ORF">EZH22_02190</name>
</gene>
<evidence type="ECO:0000259" key="6">
    <source>
        <dbReference type="Pfam" id="PF00881"/>
    </source>
</evidence>
<evidence type="ECO:0000313" key="7">
    <source>
        <dbReference type="EMBL" id="QRG07267.1"/>
    </source>
</evidence>
<evidence type="ECO:0000256" key="1">
    <source>
        <dbReference type="ARBA" id="ARBA00001917"/>
    </source>
</evidence>
<proteinExistence type="inferred from homology"/>
<dbReference type="SUPFAM" id="SSF55469">
    <property type="entry name" value="FMN-dependent nitroreductase-like"/>
    <property type="match status" value="1"/>
</dbReference>
<keyword evidence="3" id="KW-0285">Flavoprotein</keyword>
<protein>
    <submittedName>
        <fullName evidence="7">Nitroreductase</fullName>
    </submittedName>
</protein>
<evidence type="ECO:0000256" key="3">
    <source>
        <dbReference type="ARBA" id="ARBA00022630"/>
    </source>
</evidence>
<evidence type="ECO:0000256" key="4">
    <source>
        <dbReference type="ARBA" id="ARBA00022643"/>
    </source>
</evidence>
<dbReference type="EMBL" id="CP063362">
    <property type="protein sequence ID" value="QRG07267.1"/>
    <property type="molecule type" value="Genomic_DNA"/>
</dbReference>
<feature type="domain" description="Nitroreductase" evidence="6">
    <location>
        <begin position="22"/>
        <end position="211"/>
    </location>
</feature>
<dbReference type="PANTHER" id="PTHR43673">
    <property type="entry name" value="NAD(P)H NITROREDUCTASE YDGI-RELATED"/>
    <property type="match status" value="1"/>
</dbReference>
<dbReference type="Proteomes" id="UP000596427">
    <property type="component" value="Chromosome"/>
</dbReference>
<evidence type="ECO:0000256" key="5">
    <source>
        <dbReference type="ARBA" id="ARBA00023002"/>
    </source>
</evidence>
<comment type="similarity">
    <text evidence="2">Belongs to the nitroreductase family.</text>
</comment>
<dbReference type="RefSeq" id="WP_203194181.1">
    <property type="nucleotide sequence ID" value="NZ_CP063362.1"/>
</dbReference>
<accession>A0A974SJ94</accession>